<evidence type="ECO:0000256" key="5">
    <source>
        <dbReference type="ARBA" id="ARBA00023136"/>
    </source>
</evidence>
<evidence type="ECO:0000256" key="2">
    <source>
        <dbReference type="ARBA" id="ARBA00022475"/>
    </source>
</evidence>
<comment type="caution">
    <text evidence="9">The sequence shown here is derived from an EMBL/GenBank/DDBJ whole genome shotgun (WGS) entry which is preliminary data.</text>
</comment>
<dbReference type="AlphaFoldDB" id="A0A9J6CQW2"/>
<keyword evidence="2" id="KW-1003">Cell membrane</keyword>
<feature type="transmembrane region" description="Helical" evidence="8">
    <location>
        <begin position="348"/>
        <end position="369"/>
    </location>
</feature>
<comment type="subcellular location">
    <subcellularLocation>
        <location evidence="1">Cell membrane</location>
        <topology evidence="1">Multi-pass membrane protein</topology>
    </subcellularLocation>
</comment>
<dbReference type="PANTHER" id="PTHR42643">
    <property type="entry name" value="IONOTROPIC RECEPTOR 20A-RELATED"/>
    <property type="match status" value="1"/>
</dbReference>
<feature type="non-terminal residue" evidence="9">
    <location>
        <position position="376"/>
    </location>
</feature>
<evidence type="ECO:0000313" key="10">
    <source>
        <dbReference type="Proteomes" id="UP001107558"/>
    </source>
</evidence>
<dbReference type="PANTHER" id="PTHR42643:SF30">
    <property type="entry name" value="IONOTROPIC RECEPTOR 40A-RELATED"/>
    <property type="match status" value="1"/>
</dbReference>
<dbReference type="EMBL" id="JADBJN010000001">
    <property type="protein sequence ID" value="KAG5684263.1"/>
    <property type="molecule type" value="Genomic_DNA"/>
</dbReference>
<keyword evidence="10" id="KW-1185">Reference proteome</keyword>
<organism evidence="9 10">
    <name type="scientific">Polypedilum vanderplanki</name>
    <name type="common">Sleeping chironomid midge</name>
    <dbReference type="NCBI Taxonomy" id="319348"/>
    <lineage>
        <taxon>Eukaryota</taxon>
        <taxon>Metazoa</taxon>
        <taxon>Ecdysozoa</taxon>
        <taxon>Arthropoda</taxon>
        <taxon>Hexapoda</taxon>
        <taxon>Insecta</taxon>
        <taxon>Pterygota</taxon>
        <taxon>Neoptera</taxon>
        <taxon>Endopterygota</taxon>
        <taxon>Diptera</taxon>
        <taxon>Nematocera</taxon>
        <taxon>Chironomoidea</taxon>
        <taxon>Chironomidae</taxon>
        <taxon>Chironominae</taxon>
        <taxon>Polypedilum</taxon>
        <taxon>Polypedilum</taxon>
    </lineage>
</organism>
<evidence type="ECO:0000256" key="8">
    <source>
        <dbReference type="SAM" id="Phobius"/>
    </source>
</evidence>
<evidence type="ECO:0000256" key="1">
    <source>
        <dbReference type="ARBA" id="ARBA00004651"/>
    </source>
</evidence>
<evidence type="ECO:0000256" key="6">
    <source>
        <dbReference type="ARBA" id="ARBA00023170"/>
    </source>
</evidence>
<feature type="transmembrane region" description="Helical" evidence="8">
    <location>
        <begin position="174"/>
        <end position="191"/>
    </location>
</feature>
<keyword evidence="3 8" id="KW-0812">Transmembrane</keyword>
<feature type="transmembrane region" description="Helical" evidence="8">
    <location>
        <begin position="92"/>
        <end position="110"/>
    </location>
</feature>
<keyword evidence="5 8" id="KW-0472">Membrane</keyword>
<evidence type="ECO:0000256" key="3">
    <source>
        <dbReference type="ARBA" id="ARBA00022692"/>
    </source>
</evidence>
<dbReference type="InterPro" id="IPR052192">
    <property type="entry name" value="Insect_Ionotropic_Sensory_Rcpt"/>
</dbReference>
<name>A0A9J6CQW2_POLVA</name>
<dbReference type="SUPFAM" id="SSF53850">
    <property type="entry name" value="Periplasmic binding protein-like II"/>
    <property type="match status" value="1"/>
</dbReference>
<proteinExistence type="predicted"/>
<keyword evidence="7" id="KW-0325">Glycoprotein</keyword>
<feature type="transmembrane region" description="Helical" evidence="8">
    <location>
        <begin position="116"/>
        <end position="139"/>
    </location>
</feature>
<evidence type="ECO:0000256" key="7">
    <source>
        <dbReference type="ARBA" id="ARBA00023180"/>
    </source>
</evidence>
<accession>A0A9J6CQW2</accession>
<evidence type="ECO:0000313" key="9">
    <source>
        <dbReference type="EMBL" id="KAG5684263.1"/>
    </source>
</evidence>
<dbReference type="OrthoDB" id="6506757at2759"/>
<dbReference type="Gene3D" id="3.40.190.10">
    <property type="entry name" value="Periplasmic binding protein-like II"/>
    <property type="match status" value="1"/>
</dbReference>
<dbReference type="GO" id="GO:0005886">
    <property type="term" value="C:plasma membrane"/>
    <property type="evidence" value="ECO:0007669"/>
    <property type="project" value="UniProtKB-SubCell"/>
</dbReference>
<keyword evidence="6" id="KW-0675">Receptor</keyword>
<protein>
    <submittedName>
        <fullName evidence="9">Uncharacterized protein</fullName>
    </submittedName>
</protein>
<sequence>TLSSQPATGRKIHKNGTVEYFGSDIKIVTQLEKTFNFTKNVSIFQKKYGEVYINGTADYLIKDLIDGHVDFICAWYFLNAVKAARMDFTQPYYFIPLIVNISPGIPYSSIENLFRTFSSALWVALILSTLMITVIVFFINKRTKKTFKFHQILIIILGEGTDCKFWSKSSLRPIIVSFAILCVTLRAAYVSKMFDYFRSGDTKIVRSLKEMQERKLKLFIPEYLTTYVGDFDTIYEKKFIRNLTIEQHDEYLKKIRDRNFQAGIIFPLDDLARKNKNHTYYILPEPLSYIPIVMYFKKNSYLIKPFSDKIQIMLSAGLIDYWIKIEKNCKDIKPQKEAKPMSLEQLSASFYICICGLLLATVCFICELINHKINKN</sequence>
<evidence type="ECO:0000256" key="4">
    <source>
        <dbReference type="ARBA" id="ARBA00022989"/>
    </source>
</evidence>
<gene>
    <name evidence="9" type="ORF">PVAND_013499</name>
</gene>
<reference evidence="9" key="1">
    <citation type="submission" date="2021-03" db="EMBL/GenBank/DDBJ databases">
        <title>Chromosome level genome of the anhydrobiotic midge Polypedilum vanderplanki.</title>
        <authorList>
            <person name="Yoshida Y."/>
            <person name="Kikawada T."/>
            <person name="Gusev O."/>
        </authorList>
    </citation>
    <scope>NUCLEOTIDE SEQUENCE</scope>
    <source>
        <strain evidence="9">NIAS01</strain>
        <tissue evidence="9">Whole body or cell culture</tissue>
    </source>
</reference>
<keyword evidence="4 8" id="KW-1133">Transmembrane helix</keyword>
<dbReference type="Proteomes" id="UP001107558">
    <property type="component" value="Chromosome 1"/>
</dbReference>